<name>A0AAV7FV31_DENCH</name>
<dbReference type="EMBL" id="JAGFBR010000047">
    <property type="protein sequence ID" value="KAH0447881.1"/>
    <property type="molecule type" value="Genomic_DNA"/>
</dbReference>
<evidence type="ECO:0000313" key="2">
    <source>
        <dbReference type="Proteomes" id="UP000775213"/>
    </source>
</evidence>
<reference evidence="1 2" key="1">
    <citation type="journal article" date="2021" name="Hortic Res">
        <title>Chromosome-scale assembly of the Dendrobium chrysotoxum genome enhances the understanding of orchid evolution.</title>
        <authorList>
            <person name="Zhang Y."/>
            <person name="Zhang G.Q."/>
            <person name="Zhang D."/>
            <person name="Liu X.D."/>
            <person name="Xu X.Y."/>
            <person name="Sun W.H."/>
            <person name="Yu X."/>
            <person name="Zhu X."/>
            <person name="Wang Z.W."/>
            <person name="Zhao X."/>
            <person name="Zhong W.Y."/>
            <person name="Chen H."/>
            <person name="Yin W.L."/>
            <person name="Huang T."/>
            <person name="Niu S.C."/>
            <person name="Liu Z.J."/>
        </authorList>
    </citation>
    <scope>NUCLEOTIDE SEQUENCE [LARGE SCALE GENOMIC DNA]</scope>
    <source>
        <strain evidence="1">Lindl</strain>
    </source>
</reference>
<dbReference type="AlphaFoldDB" id="A0AAV7FV31"/>
<protein>
    <submittedName>
        <fullName evidence="1">Uncharacterized protein</fullName>
    </submittedName>
</protein>
<accession>A0AAV7FV31</accession>
<proteinExistence type="predicted"/>
<sequence length="189" mass="21688">MDYSCSLEDLLRPPVVCYTPRRSVRERFLFRYGLMCKIDDRLRTTPRVLPLGGGVDPEGVENSFSYRARSYGELRIQSGTSFLSSKQAAYRKNPLGGAVTWNRKFDTASVAGKRVVTYQRFVFSTEPTKHDVAFCLTFLELGRISEYFIKNREKEVWQGEQRNRVLKSKSNPHPLPELSSNWSNLGIHG</sequence>
<organism evidence="1 2">
    <name type="scientific">Dendrobium chrysotoxum</name>
    <name type="common">Orchid</name>
    <dbReference type="NCBI Taxonomy" id="161865"/>
    <lineage>
        <taxon>Eukaryota</taxon>
        <taxon>Viridiplantae</taxon>
        <taxon>Streptophyta</taxon>
        <taxon>Embryophyta</taxon>
        <taxon>Tracheophyta</taxon>
        <taxon>Spermatophyta</taxon>
        <taxon>Magnoliopsida</taxon>
        <taxon>Liliopsida</taxon>
        <taxon>Asparagales</taxon>
        <taxon>Orchidaceae</taxon>
        <taxon>Epidendroideae</taxon>
        <taxon>Malaxideae</taxon>
        <taxon>Dendrobiinae</taxon>
        <taxon>Dendrobium</taxon>
    </lineage>
</organism>
<keyword evidence="2" id="KW-1185">Reference proteome</keyword>
<evidence type="ECO:0000313" key="1">
    <source>
        <dbReference type="EMBL" id="KAH0447881.1"/>
    </source>
</evidence>
<gene>
    <name evidence="1" type="ORF">IEQ34_023279</name>
</gene>
<dbReference type="Proteomes" id="UP000775213">
    <property type="component" value="Unassembled WGS sequence"/>
</dbReference>
<comment type="caution">
    <text evidence="1">The sequence shown here is derived from an EMBL/GenBank/DDBJ whole genome shotgun (WGS) entry which is preliminary data.</text>
</comment>